<reference evidence="1" key="1">
    <citation type="submission" date="2016-10" db="EMBL/GenBank/DDBJ databases">
        <authorList>
            <person name="de Groot N.N."/>
        </authorList>
    </citation>
    <scope>NUCLEOTIDE SEQUENCE</scope>
</reference>
<dbReference type="Gene3D" id="3.30.470.10">
    <property type="match status" value="1"/>
</dbReference>
<dbReference type="InterPro" id="IPR001544">
    <property type="entry name" value="Aminotrans_IV"/>
</dbReference>
<dbReference type="InterPro" id="IPR043132">
    <property type="entry name" value="BCAT-like_C"/>
</dbReference>
<sequence length="190" mass="22512">MFNLLETIYIKDKRARNIEYHNNRFNKTREELFGIKSGFNLLSIISPPTNSIYRCRVLYNKEIKAIEYIPYYPKDIKTISFINSQIEYKYKYENRDELNSLKNQNSDEVIIIKDNLVTDTTIANIAFLDKNKKWITPDKPLLNGTMRQKLIDNGFLYTRDIKKDEIFNFDSIALMNAMVGFKIINPKFIN</sequence>
<gene>
    <name evidence="1" type="ORF">MNB_SV-9-183</name>
</gene>
<evidence type="ECO:0000313" key="1">
    <source>
        <dbReference type="EMBL" id="SFV55956.1"/>
    </source>
</evidence>
<dbReference type="InterPro" id="IPR036038">
    <property type="entry name" value="Aminotransferase-like"/>
</dbReference>
<proteinExistence type="predicted"/>
<dbReference type="Gene3D" id="3.20.10.10">
    <property type="entry name" value="D-amino Acid Aminotransferase, subunit A, domain 2"/>
    <property type="match status" value="1"/>
</dbReference>
<name>A0A1W1BR13_9ZZZZ</name>
<dbReference type="AlphaFoldDB" id="A0A1W1BR13"/>
<organism evidence="1">
    <name type="scientific">hydrothermal vent metagenome</name>
    <dbReference type="NCBI Taxonomy" id="652676"/>
    <lineage>
        <taxon>unclassified sequences</taxon>
        <taxon>metagenomes</taxon>
        <taxon>ecological metagenomes</taxon>
    </lineage>
</organism>
<dbReference type="InterPro" id="IPR043131">
    <property type="entry name" value="BCAT-like_N"/>
</dbReference>
<dbReference type="SUPFAM" id="SSF56752">
    <property type="entry name" value="D-aminoacid aminotransferase-like PLP-dependent enzymes"/>
    <property type="match status" value="1"/>
</dbReference>
<dbReference type="EMBL" id="FPHG01000029">
    <property type="protein sequence ID" value="SFV55956.1"/>
    <property type="molecule type" value="Genomic_DNA"/>
</dbReference>
<protein>
    <submittedName>
        <fullName evidence="1">Aminodeoxychorismate lyase</fullName>
        <ecNumber evidence="1">4.1.3.38</ecNumber>
    </submittedName>
</protein>
<accession>A0A1W1BR13</accession>
<keyword evidence="1" id="KW-0456">Lyase</keyword>
<dbReference type="Pfam" id="PF01063">
    <property type="entry name" value="Aminotran_4"/>
    <property type="match status" value="1"/>
</dbReference>
<dbReference type="GO" id="GO:0008696">
    <property type="term" value="F:4-amino-4-deoxychorismate lyase activity"/>
    <property type="evidence" value="ECO:0007669"/>
    <property type="project" value="UniProtKB-EC"/>
</dbReference>
<dbReference type="EC" id="4.1.3.38" evidence="1"/>